<dbReference type="AlphaFoldDB" id="A0A6A7ANA7"/>
<reference evidence="1" key="1">
    <citation type="submission" date="2020-01" db="EMBL/GenBank/DDBJ databases">
        <authorList>
            <consortium name="DOE Joint Genome Institute"/>
            <person name="Haridas S."/>
            <person name="Albert R."/>
            <person name="Binder M."/>
            <person name="Bloem J."/>
            <person name="Labutti K."/>
            <person name="Salamov A."/>
            <person name="Andreopoulos B."/>
            <person name="Baker S.E."/>
            <person name="Barry K."/>
            <person name="Bills G."/>
            <person name="Bluhm B.H."/>
            <person name="Cannon C."/>
            <person name="Castanera R."/>
            <person name="Culley D.E."/>
            <person name="Daum C."/>
            <person name="Ezra D."/>
            <person name="Gonzalez J.B."/>
            <person name="Henrissat B."/>
            <person name="Kuo A."/>
            <person name="Liang C."/>
            <person name="Lipzen A."/>
            <person name="Lutzoni F."/>
            <person name="Magnuson J."/>
            <person name="Mondo S."/>
            <person name="Nolan M."/>
            <person name="Ohm R."/>
            <person name="Pangilinan J."/>
            <person name="Park H.-J."/>
            <person name="Ramirez L."/>
            <person name="Alfaro M."/>
            <person name="Sun H."/>
            <person name="Tritt A."/>
            <person name="Yoshinaga Y."/>
            <person name="Zwiers L.-H."/>
            <person name="Turgeon B.G."/>
            <person name="Goodwin S.B."/>
            <person name="Spatafora J.W."/>
            <person name="Crous P.W."/>
            <person name="Grigoriev I.V."/>
        </authorList>
    </citation>
    <scope>NUCLEOTIDE SEQUENCE</scope>
    <source>
        <strain evidence="1">IPT5</strain>
    </source>
</reference>
<name>A0A6A7ANA7_9PLEO</name>
<accession>A0A6A7ANA7</accession>
<dbReference type="EMBL" id="MU006402">
    <property type="protein sequence ID" value="KAF2844204.1"/>
    <property type="molecule type" value="Genomic_DNA"/>
</dbReference>
<protein>
    <submittedName>
        <fullName evidence="1">Uncharacterized protein</fullName>
    </submittedName>
</protein>
<proteinExistence type="predicted"/>
<keyword evidence="2" id="KW-1185">Reference proteome</keyword>
<sequence length="74" mass="8485">MVGKLEVGILTGLPDQLRLLLIEHVNVASIDARTRQVSLAVFVTTSWREVELEVYIRRHRVGFFSTAERPRIPK</sequence>
<evidence type="ECO:0000313" key="1">
    <source>
        <dbReference type="EMBL" id="KAF2844204.1"/>
    </source>
</evidence>
<organism evidence="1 2">
    <name type="scientific">Plenodomus tracheiphilus IPT5</name>
    <dbReference type="NCBI Taxonomy" id="1408161"/>
    <lineage>
        <taxon>Eukaryota</taxon>
        <taxon>Fungi</taxon>
        <taxon>Dikarya</taxon>
        <taxon>Ascomycota</taxon>
        <taxon>Pezizomycotina</taxon>
        <taxon>Dothideomycetes</taxon>
        <taxon>Pleosporomycetidae</taxon>
        <taxon>Pleosporales</taxon>
        <taxon>Pleosporineae</taxon>
        <taxon>Leptosphaeriaceae</taxon>
        <taxon>Plenodomus</taxon>
    </lineage>
</organism>
<dbReference type="Proteomes" id="UP000799423">
    <property type="component" value="Unassembled WGS sequence"/>
</dbReference>
<evidence type="ECO:0000313" key="2">
    <source>
        <dbReference type="Proteomes" id="UP000799423"/>
    </source>
</evidence>
<gene>
    <name evidence="1" type="ORF">T440DRAFT_526532</name>
</gene>